<keyword evidence="2" id="KW-0812">Transmembrane</keyword>
<evidence type="ECO:0000313" key="4">
    <source>
        <dbReference type="Proteomes" id="UP001215598"/>
    </source>
</evidence>
<feature type="transmembrane region" description="Helical" evidence="2">
    <location>
        <begin position="106"/>
        <end position="123"/>
    </location>
</feature>
<gene>
    <name evidence="3" type="ORF">B0H16DRAFT_1717717</name>
</gene>
<dbReference type="AlphaFoldDB" id="A0AAD7JKB9"/>
<feature type="compositionally biased region" description="Low complexity" evidence="1">
    <location>
        <begin position="11"/>
        <end position="26"/>
    </location>
</feature>
<evidence type="ECO:0000256" key="1">
    <source>
        <dbReference type="SAM" id="MobiDB-lite"/>
    </source>
</evidence>
<evidence type="ECO:0000256" key="2">
    <source>
        <dbReference type="SAM" id="Phobius"/>
    </source>
</evidence>
<reference evidence="3" key="1">
    <citation type="submission" date="2023-03" db="EMBL/GenBank/DDBJ databases">
        <title>Massive genome expansion in bonnet fungi (Mycena s.s.) driven by repeated elements and novel gene families across ecological guilds.</title>
        <authorList>
            <consortium name="Lawrence Berkeley National Laboratory"/>
            <person name="Harder C.B."/>
            <person name="Miyauchi S."/>
            <person name="Viragh M."/>
            <person name="Kuo A."/>
            <person name="Thoen E."/>
            <person name="Andreopoulos B."/>
            <person name="Lu D."/>
            <person name="Skrede I."/>
            <person name="Drula E."/>
            <person name="Henrissat B."/>
            <person name="Morin E."/>
            <person name="Kohler A."/>
            <person name="Barry K."/>
            <person name="LaButti K."/>
            <person name="Morin E."/>
            <person name="Salamov A."/>
            <person name="Lipzen A."/>
            <person name="Mereny Z."/>
            <person name="Hegedus B."/>
            <person name="Baldrian P."/>
            <person name="Stursova M."/>
            <person name="Weitz H."/>
            <person name="Taylor A."/>
            <person name="Grigoriev I.V."/>
            <person name="Nagy L.G."/>
            <person name="Martin F."/>
            <person name="Kauserud H."/>
        </authorList>
    </citation>
    <scope>NUCLEOTIDE SEQUENCE</scope>
    <source>
        <strain evidence="3">CBHHK182m</strain>
    </source>
</reference>
<organism evidence="3 4">
    <name type="scientific">Mycena metata</name>
    <dbReference type="NCBI Taxonomy" id="1033252"/>
    <lineage>
        <taxon>Eukaryota</taxon>
        <taxon>Fungi</taxon>
        <taxon>Dikarya</taxon>
        <taxon>Basidiomycota</taxon>
        <taxon>Agaricomycotina</taxon>
        <taxon>Agaricomycetes</taxon>
        <taxon>Agaricomycetidae</taxon>
        <taxon>Agaricales</taxon>
        <taxon>Marasmiineae</taxon>
        <taxon>Mycenaceae</taxon>
        <taxon>Mycena</taxon>
    </lineage>
</organism>
<dbReference type="EMBL" id="JARKIB010000026">
    <property type="protein sequence ID" value="KAJ7765164.1"/>
    <property type="molecule type" value="Genomic_DNA"/>
</dbReference>
<dbReference type="Proteomes" id="UP001215598">
    <property type="component" value="Unassembled WGS sequence"/>
</dbReference>
<comment type="caution">
    <text evidence="3">The sequence shown here is derived from an EMBL/GenBank/DDBJ whole genome shotgun (WGS) entry which is preliminary data.</text>
</comment>
<accession>A0AAD7JKB9</accession>
<keyword evidence="2" id="KW-0472">Membrane</keyword>
<feature type="region of interest" description="Disordered" evidence="1">
    <location>
        <begin position="1"/>
        <end position="26"/>
    </location>
</feature>
<feature type="region of interest" description="Disordered" evidence="1">
    <location>
        <begin position="60"/>
        <end position="84"/>
    </location>
</feature>
<keyword evidence="4" id="KW-1185">Reference proteome</keyword>
<evidence type="ECO:0000313" key="3">
    <source>
        <dbReference type="EMBL" id="KAJ7765164.1"/>
    </source>
</evidence>
<protein>
    <submittedName>
        <fullName evidence="3">Uncharacterized protein</fullName>
    </submittedName>
</protein>
<name>A0AAD7JKB9_9AGAR</name>
<sequence length="124" mass="13691">MTRLDAHRPRPTATASSSTSSSRSLLVLTRLRPTRPSSVPYGPAKYYRATRLPAAQAALPAAPYTERNQSTSAARQGAVAHQPRQTHILTPSALASQRTWFISTRFTLMLMRIYFLLAVLAQIP</sequence>
<proteinExistence type="predicted"/>
<keyword evidence="2" id="KW-1133">Transmembrane helix</keyword>